<dbReference type="AlphaFoldDB" id="A0A918QT48"/>
<evidence type="ECO:0000256" key="1">
    <source>
        <dbReference type="ARBA" id="ARBA00022598"/>
    </source>
</evidence>
<dbReference type="RefSeq" id="WP_190055611.1">
    <property type="nucleotide sequence ID" value="NZ_BMWH01000001.1"/>
</dbReference>
<dbReference type="GO" id="GO:0005524">
    <property type="term" value="F:ATP binding"/>
    <property type="evidence" value="ECO:0007669"/>
    <property type="project" value="UniProtKB-UniRule"/>
</dbReference>
<dbReference type="PROSITE" id="PS50975">
    <property type="entry name" value="ATP_GRASP"/>
    <property type="match status" value="1"/>
</dbReference>
<dbReference type="Proteomes" id="UP000623010">
    <property type="component" value="Unassembled WGS sequence"/>
</dbReference>
<evidence type="ECO:0000259" key="5">
    <source>
        <dbReference type="PROSITE" id="PS50975"/>
    </source>
</evidence>
<reference evidence="6" key="2">
    <citation type="submission" date="2020-09" db="EMBL/GenBank/DDBJ databases">
        <authorList>
            <person name="Sun Q."/>
            <person name="Ohkuma M."/>
        </authorList>
    </citation>
    <scope>NUCLEOTIDE SEQUENCE</scope>
    <source>
        <strain evidence="6">JCM 5016</strain>
    </source>
</reference>
<name>A0A918QT48_9ACTN</name>
<proteinExistence type="predicted"/>
<keyword evidence="3 4" id="KW-0067">ATP-binding</keyword>
<gene>
    <name evidence="6" type="ORF">GCM10010389_05380</name>
</gene>
<reference evidence="6" key="1">
    <citation type="journal article" date="2014" name="Int. J. Syst. Evol. Microbiol.">
        <title>Complete genome sequence of Corynebacterium casei LMG S-19264T (=DSM 44701T), isolated from a smear-ripened cheese.</title>
        <authorList>
            <consortium name="US DOE Joint Genome Institute (JGI-PGF)"/>
            <person name="Walter F."/>
            <person name="Albersmeier A."/>
            <person name="Kalinowski J."/>
            <person name="Ruckert C."/>
        </authorList>
    </citation>
    <scope>NUCLEOTIDE SEQUENCE</scope>
    <source>
        <strain evidence="6">JCM 5016</strain>
    </source>
</reference>
<dbReference type="InterPro" id="IPR011761">
    <property type="entry name" value="ATP-grasp"/>
</dbReference>
<dbReference type="SUPFAM" id="SSF56059">
    <property type="entry name" value="Glutathione synthetase ATP-binding domain-like"/>
    <property type="match status" value="1"/>
</dbReference>
<protein>
    <recommendedName>
        <fullName evidence="5">ATP-grasp domain-containing protein</fullName>
    </recommendedName>
</protein>
<dbReference type="PANTHER" id="PTHR43585:SF2">
    <property type="entry name" value="ATP-GRASP ENZYME FSQD"/>
    <property type="match status" value="1"/>
</dbReference>
<sequence>MPEPDLPRLGVCHAPGGAANLREIYTAAQGLCTVVMLMRPQVAEAHPELLRLAERFFECHVLPGDEFGHKSGGGFAGFLDALGLSGVTTFHDDELEAADALLEAVRRRPRPDGNPWDKLVQRRLLHEAGLSRVVAEPVDGPQDLLHAFSALGKGPCVLKPRRAAGGQGIAFLDDEADVERQLAVRTDWSGLLLETRIEHAPHPSRISWLGSLLSVETVSCGDRRTHLGVLDKLPVAVRRHGGPDGADLVSVQGDILPSSLPPELLEEATQLTGRALDRLAVRDRVTHTELLITPDGLEVMEVNGRLAGYTARLFRLAQGPDLVRIALAAVLGRADEIRYAPPAAAAAGLFPAFPHREGVVHSSLRARDLRDLPGVSAVDELARPGDPKDLTGHRMANLTVRAEHRAALDSAVATVLDALAKGFAEPADACGGHADRAREAS</sequence>
<feature type="domain" description="ATP-grasp" evidence="5">
    <location>
        <begin position="122"/>
        <end position="331"/>
    </location>
</feature>
<accession>A0A918QT48</accession>
<dbReference type="GO" id="GO:0016874">
    <property type="term" value="F:ligase activity"/>
    <property type="evidence" value="ECO:0007669"/>
    <property type="project" value="UniProtKB-KW"/>
</dbReference>
<evidence type="ECO:0000256" key="3">
    <source>
        <dbReference type="ARBA" id="ARBA00022840"/>
    </source>
</evidence>
<keyword evidence="1" id="KW-0436">Ligase</keyword>
<dbReference type="EMBL" id="BMWH01000001">
    <property type="protein sequence ID" value="GGZ70802.1"/>
    <property type="molecule type" value="Genomic_DNA"/>
</dbReference>
<comment type="caution">
    <text evidence="6">The sequence shown here is derived from an EMBL/GenBank/DDBJ whole genome shotgun (WGS) entry which is preliminary data.</text>
</comment>
<evidence type="ECO:0000256" key="2">
    <source>
        <dbReference type="ARBA" id="ARBA00022741"/>
    </source>
</evidence>
<dbReference type="GO" id="GO:0046872">
    <property type="term" value="F:metal ion binding"/>
    <property type="evidence" value="ECO:0007669"/>
    <property type="project" value="InterPro"/>
</dbReference>
<organism evidence="6 7">
    <name type="scientific">Streptomyces echinoruber</name>
    <dbReference type="NCBI Taxonomy" id="68898"/>
    <lineage>
        <taxon>Bacteria</taxon>
        <taxon>Bacillati</taxon>
        <taxon>Actinomycetota</taxon>
        <taxon>Actinomycetes</taxon>
        <taxon>Kitasatosporales</taxon>
        <taxon>Streptomycetaceae</taxon>
        <taxon>Streptomyces</taxon>
    </lineage>
</organism>
<keyword evidence="7" id="KW-1185">Reference proteome</keyword>
<evidence type="ECO:0000313" key="7">
    <source>
        <dbReference type="Proteomes" id="UP000623010"/>
    </source>
</evidence>
<dbReference type="Gene3D" id="3.30.470.20">
    <property type="entry name" value="ATP-grasp fold, B domain"/>
    <property type="match status" value="1"/>
</dbReference>
<keyword evidence="2 4" id="KW-0547">Nucleotide-binding</keyword>
<evidence type="ECO:0000313" key="6">
    <source>
        <dbReference type="EMBL" id="GGZ70802.1"/>
    </source>
</evidence>
<dbReference type="PANTHER" id="PTHR43585">
    <property type="entry name" value="FUMIPYRROLE BIOSYNTHESIS PROTEIN C"/>
    <property type="match status" value="1"/>
</dbReference>
<dbReference type="InterPro" id="IPR052032">
    <property type="entry name" value="ATP-dep_AA_Ligase"/>
</dbReference>
<evidence type="ECO:0000256" key="4">
    <source>
        <dbReference type="PROSITE-ProRule" id="PRU00409"/>
    </source>
</evidence>